<dbReference type="PANTHER" id="PTHR34047">
    <property type="entry name" value="NUCLEAR INTRON MATURASE 1, MITOCHONDRIAL-RELATED"/>
    <property type="match status" value="1"/>
</dbReference>
<dbReference type="CDD" id="cd01646">
    <property type="entry name" value="RT_Bac_retron_I"/>
    <property type="match status" value="1"/>
</dbReference>
<dbReference type="InterPro" id="IPR000477">
    <property type="entry name" value="RT_dom"/>
</dbReference>
<dbReference type="PROSITE" id="PS50878">
    <property type="entry name" value="RT_POL"/>
    <property type="match status" value="1"/>
</dbReference>
<reference evidence="2" key="1">
    <citation type="submission" date="2022-06" db="EMBL/GenBank/DDBJ databases">
        <title>Genome sequence of Phormidium yuhuli AB48 isolated from an industrial photobioreactor environment.</title>
        <authorList>
            <person name="Qiu Y."/>
            <person name="Noonan A.J.C."/>
            <person name="Dofher K."/>
            <person name="Koch M."/>
            <person name="Kieft B."/>
            <person name="Lin X."/>
            <person name="Ziels R.M."/>
            <person name="Hallam S.J."/>
        </authorList>
    </citation>
    <scope>NUCLEOTIDE SEQUENCE</scope>
    <source>
        <strain evidence="2">AB48</strain>
    </source>
</reference>
<sequence length="370" mass="43957">MKRYGNLWPAIIDFENLLQAARQAQRGKRYRPNVLSFNHNLDQELLRLQAELIQQTYRPGGYRTFKIDDPKPRLISAAPYRDRVVHHALCNVIVPPLEQTFIHETYANRQGYGTHRALKRFTSFARTSRYILQCDLRKYFPSIDHEILKSTLRRKIKCPETLWLIDKIIDGSNLQGYDVDYFPGDNLLSPLERRRGLPIGNLTSQFFANLYLNGFDHFVKEQLKARKYLRYVDDFALFSDDRGFLVRAWSEMEAYLTDLRLRLHPVKSQLFETRFGANFVGFRVLPDRIRVRNDNLRRARLRCRQLQQDYTDGQQSLTEVVQRLRSWEAHLMHGDTQRLRRDIFERLIFHPPPEPLSLENSLPFEPEMEF</sequence>
<keyword evidence="2" id="KW-0695">RNA-directed DNA polymerase</keyword>
<protein>
    <submittedName>
        <fullName evidence="2">RNA-directed DNA polymerase</fullName>
    </submittedName>
</protein>
<dbReference type="GO" id="GO:0003964">
    <property type="term" value="F:RNA-directed DNA polymerase activity"/>
    <property type="evidence" value="ECO:0007669"/>
    <property type="project" value="UniProtKB-KW"/>
</dbReference>
<keyword evidence="3" id="KW-1185">Reference proteome</keyword>
<dbReference type="PANTHER" id="PTHR34047:SF8">
    <property type="entry name" value="PROTEIN YKFC"/>
    <property type="match status" value="1"/>
</dbReference>
<dbReference type="EMBL" id="CP098611">
    <property type="protein sequence ID" value="USR91743.1"/>
    <property type="molecule type" value="Genomic_DNA"/>
</dbReference>
<dbReference type="RefSeq" id="WP_252663773.1">
    <property type="nucleotide sequence ID" value="NZ_CP098611.1"/>
</dbReference>
<organism evidence="2 3">
    <name type="scientific">Phormidium yuhuli AB48</name>
    <dbReference type="NCBI Taxonomy" id="2940671"/>
    <lineage>
        <taxon>Bacteria</taxon>
        <taxon>Bacillati</taxon>
        <taxon>Cyanobacteriota</taxon>
        <taxon>Cyanophyceae</taxon>
        <taxon>Oscillatoriophycideae</taxon>
        <taxon>Oscillatoriales</taxon>
        <taxon>Oscillatoriaceae</taxon>
        <taxon>Phormidium</taxon>
        <taxon>Phormidium yuhuli</taxon>
    </lineage>
</organism>
<name>A0ABY5AUD4_9CYAN</name>
<gene>
    <name evidence="2" type="ORF">NEA10_03160</name>
</gene>
<proteinExistence type="predicted"/>
<accession>A0ABY5AUD4</accession>
<evidence type="ECO:0000313" key="2">
    <source>
        <dbReference type="EMBL" id="USR91743.1"/>
    </source>
</evidence>
<dbReference type="SUPFAM" id="SSF56672">
    <property type="entry name" value="DNA/RNA polymerases"/>
    <property type="match status" value="1"/>
</dbReference>
<dbReference type="InterPro" id="IPR051083">
    <property type="entry name" value="GrpII_Intron_Splice-Mob/Def"/>
</dbReference>
<dbReference type="Proteomes" id="UP001056708">
    <property type="component" value="Chromosome"/>
</dbReference>
<dbReference type="Pfam" id="PF00078">
    <property type="entry name" value="RVT_1"/>
    <property type="match status" value="1"/>
</dbReference>
<keyword evidence="2" id="KW-0548">Nucleotidyltransferase</keyword>
<evidence type="ECO:0000313" key="3">
    <source>
        <dbReference type="Proteomes" id="UP001056708"/>
    </source>
</evidence>
<keyword evidence="2" id="KW-0808">Transferase</keyword>
<dbReference type="InterPro" id="IPR043502">
    <property type="entry name" value="DNA/RNA_pol_sf"/>
</dbReference>
<evidence type="ECO:0000259" key="1">
    <source>
        <dbReference type="PROSITE" id="PS50878"/>
    </source>
</evidence>
<feature type="domain" description="Reverse transcriptase" evidence="1">
    <location>
        <begin position="1"/>
        <end position="284"/>
    </location>
</feature>